<keyword evidence="3" id="KW-0489">Methyltransferase</keyword>
<dbReference type="OrthoDB" id="9765084at2"/>
<dbReference type="InterPro" id="IPR050508">
    <property type="entry name" value="Methyltransf_Superfamily"/>
</dbReference>
<dbReference type="CDD" id="cd02440">
    <property type="entry name" value="AdoMet_MTases"/>
    <property type="match status" value="1"/>
</dbReference>
<dbReference type="InterPro" id="IPR041698">
    <property type="entry name" value="Methyltransf_25"/>
</dbReference>
<name>X5MA02_9HYPH</name>
<dbReference type="Gene3D" id="3.40.50.150">
    <property type="entry name" value="Vaccinia Virus protein VP39"/>
    <property type="match status" value="1"/>
</dbReference>
<gene>
    <name evidence="3" type="ORF">BN1012_Phect2320</name>
</gene>
<organism evidence="3 4">
    <name type="scientific">Candidatus Phaeomarinibacter ectocarpi</name>
    <dbReference type="NCBI Taxonomy" id="1458461"/>
    <lineage>
        <taxon>Bacteria</taxon>
        <taxon>Pseudomonadati</taxon>
        <taxon>Pseudomonadota</taxon>
        <taxon>Alphaproteobacteria</taxon>
        <taxon>Hyphomicrobiales</taxon>
        <taxon>Parvibaculaceae</taxon>
        <taxon>Candidatus Phaeomarinibacter</taxon>
    </lineage>
</organism>
<dbReference type="Pfam" id="PF13649">
    <property type="entry name" value="Methyltransf_25"/>
    <property type="match status" value="1"/>
</dbReference>
<dbReference type="HOGENOM" id="CLU_037171_0_0_5"/>
<evidence type="ECO:0000256" key="1">
    <source>
        <dbReference type="SAM" id="MobiDB-lite"/>
    </source>
</evidence>
<feature type="domain" description="Methyltransferase" evidence="2">
    <location>
        <begin position="192"/>
        <end position="287"/>
    </location>
</feature>
<dbReference type="STRING" id="1458461.BN1012_Phect2320"/>
<accession>X5MA02</accession>
<dbReference type="AlphaFoldDB" id="X5MA02"/>
<evidence type="ECO:0000313" key="4">
    <source>
        <dbReference type="Proteomes" id="UP000032160"/>
    </source>
</evidence>
<keyword evidence="4" id="KW-1185">Reference proteome</keyword>
<proteinExistence type="predicted"/>
<dbReference type="InterPro" id="IPR029063">
    <property type="entry name" value="SAM-dependent_MTases_sf"/>
</dbReference>
<keyword evidence="3" id="KW-0808">Transferase</keyword>
<evidence type="ECO:0000259" key="2">
    <source>
        <dbReference type="Pfam" id="PF13649"/>
    </source>
</evidence>
<evidence type="ECO:0000313" key="3">
    <source>
        <dbReference type="EMBL" id="CDO60533.1"/>
    </source>
</evidence>
<protein>
    <submittedName>
        <fullName evidence="3">SAM-dependent methyltransferases</fullName>
    </submittedName>
</protein>
<reference evidence="3 4" key="1">
    <citation type="journal article" date="2014" name="Front. Genet.">
        <title>Genome and metabolic network of "Candidatus Phaeomarinobacter ectocarpi" Ec32, a new candidate genus of Alphaproteobacteria frequently associated with brown algae.</title>
        <authorList>
            <person name="Dittami S.M."/>
            <person name="Barbeyron T."/>
            <person name="Boyen C."/>
            <person name="Cambefort J."/>
            <person name="Collet G."/>
            <person name="Delage L."/>
            <person name="Gobet A."/>
            <person name="Groisillier A."/>
            <person name="Leblanc C."/>
            <person name="Michel G."/>
            <person name="Scornet D."/>
            <person name="Siegel A."/>
            <person name="Tapia J.E."/>
            <person name="Tonon T."/>
        </authorList>
    </citation>
    <scope>NUCLEOTIDE SEQUENCE [LARGE SCALE GENOMIC DNA]</scope>
    <source>
        <strain evidence="3 4">Ec32</strain>
    </source>
</reference>
<dbReference type="GO" id="GO:0032259">
    <property type="term" value="P:methylation"/>
    <property type="evidence" value="ECO:0007669"/>
    <property type="project" value="UniProtKB-KW"/>
</dbReference>
<feature type="region of interest" description="Disordered" evidence="1">
    <location>
        <begin position="41"/>
        <end position="60"/>
    </location>
</feature>
<dbReference type="PANTHER" id="PTHR42912">
    <property type="entry name" value="METHYLTRANSFERASE"/>
    <property type="match status" value="1"/>
</dbReference>
<sequence length="355" mass="40067">MSETHSRPNAKPALRLAYGLSQGVRVAWYLGQSVVTRRMVGPLSDESSRPRRSSSKAPDRRQLLKAVADLFAADWRNVERGIYAAPHDMALRLLKGISKAKAYLADVPKVDGRRRAKAHSEVLNEERRSRFPRYYLQNFHYQTGGWLDDASADIYDTQVEVLFTGTADAMRRQALVPLAQALQGRDQREVSVLDVACGTGRFLTFVCDNYPRLNLTAVDLSPNYLAKARRTLSKWRNVSYLNANAEKLPVADASQDVVTCIYLFHELPPKIRRVVASEIARVLKPGGRLIFTDALQKGDKASLDMLLDFFPWAFHEPYFASYTKEDFTGLFDETGLGQLSETPAFLSKVMVFEKR</sequence>
<dbReference type="RefSeq" id="WP_043948554.1">
    <property type="nucleotide sequence ID" value="NZ_HG966617.1"/>
</dbReference>
<dbReference type="SUPFAM" id="SSF53335">
    <property type="entry name" value="S-adenosyl-L-methionine-dependent methyltransferases"/>
    <property type="match status" value="1"/>
</dbReference>
<dbReference type="GO" id="GO:0008168">
    <property type="term" value="F:methyltransferase activity"/>
    <property type="evidence" value="ECO:0007669"/>
    <property type="project" value="UniProtKB-KW"/>
</dbReference>
<dbReference type="EMBL" id="HG966617">
    <property type="protein sequence ID" value="CDO60533.1"/>
    <property type="molecule type" value="Genomic_DNA"/>
</dbReference>
<dbReference type="Proteomes" id="UP000032160">
    <property type="component" value="Chromosome I"/>
</dbReference>
<dbReference type="PANTHER" id="PTHR42912:SF81">
    <property type="entry name" value="METHYLTRANSFERASE DOMAIN-CONTAINING PROTEIN"/>
    <property type="match status" value="1"/>
</dbReference>
<dbReference type="PATRIC" id="fig|1458461.3.peg.2326"/>
<dbReference type="KEGG" id="pect:BN1012_Phect2320"/>